<feature type="region of interest" description="Disordered" evidence="2">
    <location>
        <begin position="476"/>
        <end position="500"/>
    </location>
</feature>
<dbReference type="Pfam" id="PF00067">
    <property type="entry name" value="p450"/>
    <property type="match status" value="1"/>
</dbReference>
<dbReference type="SUPFAM" id="SSF48264">
    <property type="entry name" value="Cytochrome P450"/>
    <property type="match status" value="1"/>
</dbReference>
<keyword evidence="5" id="KW-1185">Reference proteome</keyword>
<keyword evidence="3" id="KW-0732">Signal</keyword>
<dbReference type="Gene3D" id="1.10.630.10">
    <property type="entry name" value="Cytochrome P450"/>
    <property type="match status" value="1"/>
</dbReference>
<feature type="chain" id="PRO_5025572168" evidence="3">
    <location>
        <begin position="19"/>
        <end position="560"/>
    </location>
</feature>
<name>A0A6A5U4V0_9PLEO</name>
<evidence type="ECO:0000313" key="4">
    <source>
        <dbReference type="EMBL" id="KAF1958989.1"/>
    </source>
</evidence>
<dbReference type="OrthoDB" id="1470350at2759"/>
<dbReference type="PANTHER" id="PTHR24305">
    <property type="entry name" value="CYTOCHROME P450"/>
    <property type="match status" value="1"/>
</dbReference>
<gene>
    <name evidence="4" type="ORF">CC80DRAFT_546308</name>
</gene>
<dbReference type="Proteomes" id="UP000800035">
    <property type="component" value="Unassembled WGS sequence"/>
</dbReference>
<dbReference type="GO" id="GO:0020037">
    <property type="term" value="F:heme binding"/>
    <property type="evidence" value="ECO:0007669"/>
    <property type="project" value="InterPro"/>
</dbReference>
<feature type="signal peptide" evidence="3">
    <location>
        <begin position="1"/>
        <end position="18"/>
    </location>
</feature>
<protein>
    <submittedName>
        <fullName evidence="4">Cytochrome P450</fullName>
    </submittedName>
</protein>
<organism evidence="4 5">
    <name type="scientific">Byssothecium circinans</name>
    <dbReference type="NCBI Taxonomy" id="147558"/>
    <lineage>
        <taxon>Eukaryota</taxon>
        <taxon>Fungi</taxon>
        <taxon>Dikarya</taxon>
        <taxon>Ascomycota</taxon>
        <taxon>Pezizomycotina</taxon>
        <taxon>Dothideomycetes</taxon>
        <taxon>Pleosporomycetidae</taxon>
        <taxon>Pleosporales</taxon>
        <taxon>Massarineae</taxon>
        <taxon>Massarinaceae</taxon>
        <taxon>Byssothecium</taxon>
    </lineage>
</organism>
<dbReference type="GO" id="GO:0004497">
    <property type="term" value="F:monooxygenase activity"/>
    <property type="evidence" value="ECO:0007669"/>
    <property type="project" value="InterPro"/>
</dbReference>
<proteinExistence type="inferred from homology"/>
<dbReference type="EMBL" id="ML976986">
    <property type="protein sequence ID" value="KAF1958989.1"/>
    <property type="molecule type" value="Genomic_DNA"/>
</dbReference>
<comment type="similarity">
    <text evidence="1">Belongs to the cytochrome P450 family.</text>
</comment>
<evidence type="ECO:0000256" key="2">
    <source>
        <dbReference type="SAM" id="MobiDB-lite"/>
    </source>
</evidence>
<dbReference type="InterPro" id="IPR001128">
    <property type="entry name" value="Cyt_P450"/>
</dbReference>
<dbReference type="PRINTS" id="PR00385">
    <property type="entry name" value="P450"/>
</dbReference>
<evidence type="ECO:0000256" key="3">
    <source>
        <dbReference type="SAM" id="SignalP"/>
    </source>
</evidence>
<reference evidence="4" key="1">
    <citation type="journal article" date="2020" name="Stud. Mycol.">
        <title>101 Dothideomycetes genomes: a test case for predicting lifestyles and emergence of pathogens.</title>
        <authorList>
            <person name="Haridas S."/>
            <person name="Albert R."/>
            <person name="Binder M."/>
            <person name="Bloem J."/>
            <person name="Labutti K."/>
            <person name="Salamov A."/>
            <person name="Andreopoulos B."/>
            <person name="Baker S."/>
            <person name="Barry K."/>
            <person name="Bills G."/>
            <person name="Bluhm B."/>
            <person name="Cannon C."/>
            <person name="Castanera R."/>
            <person name="Culley D."/>
            <person name="Daum C."/>
            <person name="Ezra D."/>
            <person name="Gonzalez J."/>
            <person name="Henrissat B."/>
            <person name="Kuo A."/>
            <person name="Liang C."/>
            <person name="Lipzen A."/>
            <person name="Lutzoni F."/>
            <person name="Magnuson J."/>
            <person name="Mondo S."/>
            <person name="Nolan M."/>
            <person name="Ohm R."/>
            <person name="Pangilinan J."/>
            <person name="Park H.-J."/>
            <person name="Ramirez L."/>
            <person name="Alfaro M."/>
            <person name="Sun H."/>
            <person name="Tritt A."/>
            <person name="Yoshinaga Y."/>
            <person name="Zwiers L.-H."/>
            <person name="Turgeon B."/>
            <person name="Goodwin S."/>
            <person name="Spatafora J."/>
            <person name="Crous P."/>
            <person name="Grigoriev I."/>
        </authorList>
    </citation>
    <scope>NUCLEOTIDE SEQUENCE</scope>
    <source>
        <strain evidence="4">CBS 675.92</strain>
    </source>
</reference>
<dbReference type="AlphaFoldDB" id="A0A6A5U4V0"/>
<dbReference type="InterPro" id="IPR036396">
    <property type="entry name" value="Cyt_P450_sf"/>
</dbReference>
<dbReference type="GO" id="GO:0016705">
    <property type="term" value="F:oxidoreductase activity, acting on paired donors, with incorporation or reduction of molecular oxygen"/>
    <property type="evidence" value="ECO:0007669"/>
    <property type="project" value="InterPro"/>
</dbReference>
<accession>A0A6A5U4V0</accession>
<sequence>MAPYLLLALVILTYQVLDKSFKLRAYIRAAQQARLPYAISFIHELEIWACFTDPILRRVFRSRIMSGRAWPRWARFMVKDWHHEDQRRAHHEYGSAFLVVSPAGMVCYVGEADAAAQVLTRRKAFWIATAIVIIAYEKVLTQEDVEMLEPFGPNVVSLDGDRWRSHLAITLPPFAADNVFKLLWDETCRQVDIMTVEWKRAGDEANLKRNIYSLTMNIMSLVGFGKQSEWTGRPNALPKGHTLSLVGAIYAVVMHLPHILLLPKRILKLVGPKAFTGYDELERYMTELLEQERARLLNDNEGKQSSRETLLTAVLRSNNTSKSGGASLTDTEVKGNIFIFLLAGYDTTANTMLFCCITLALYPAIQDRVIEEVDRIWTEAERDGRLELSSVHDMPKFRYLIAFMYEVMRVFPIVLPIARETSSQQSLNLDGATHILPARMGIIVNNTAIHHDSSTWPNPSVIEPQRWMVSDPHTFDPREPVSPEQKRQMSEGNVRFPGHRRGTFLSFGEGPRHVSDGTSRGLSDGVDAEMVEKTVRLRSGGSPVTLIPPEDVQINLVERM</sequence>
<dbReference type="InterPro" id="IPR050121">
    <property type="entry name" value="Cytochrome_P450_monoxygenase"/>
</dbReference>
<evidence type="ECO:0000256" key="1">
    <source>
        <dbReference type="ARBA" id="ARBA00010617"/>
    </source>
</evidence>
<dbReference type="PANTHER" id="PTHR24305:SF166">
    <property type="entry name" value="CYTOCHROME P450 12A4, MITOCHONDRIAL-RELATED"/>
    <property type="match status" value="1"/>
</dbReference>
<dbReference type="GO" id="GO:0005506">
    <property type="term" value="F:iron ion binding"/>
    <property type="evidence" value="ECO:0007669"/>
    <property type="project" value="InterPro"/>
</dbReference>
<feature type="compositionally biased region" description="Basic and acidic residues" evidence="2">
    <location>
        <begin position="476"/>
        <end position="489"/>
    </location>
</feature>
<dbReference type="InterPro" id="IPR002401">
    <property type="entry name" value="Cyt_P450_E_grp-I"/>
</dbReference>
<dbReference type="PRINTS" id="PR00463">
    <property type="entry name" value="EP450I"/>
</dbReference>
<evidence type="ECO:0000313" key="5">
    <source>
        <dbReference type="Proteomes" id="UP000800035"/>
    </source>
</evidence>